<dbReference type="EMBL" id="MU274910">
    <property type="protein sequence ID" value="KAI0089433.1"/>
    <property type="molecule type" value="Genomic_DNA"/>
</dbReference>
<keyword evidence="2" id="KW-1185">Reference proteome</keyword>
<gene>
    <name evidence="1" type="ORF">BDY19DRAFT_1056459</name>
</gene>
<evidence type="ECO:0000313" key="2">
    <source>
        <dbReference type="Proteomes" id="UP001055072"/>
    </source>
</evidence>
<reference evidence="1" key="1">
    <citation type="journal article" date="2021" name="Environ. Microbiol.">
        <title>Gene family expansions and transcriptome signatures uncover fungal adaptations to wood decay.</title>
        <authorList>
            <person name="Hage H."/>
            <person name="Miyauchi S."/>
            <person name="Viragh M."/>
            <person name="Drula E."/>
            <person name="Min B."/>
            <person name="Chaduli D."/>
            <person name="Navarro D."/>
            <person name="Favel A."/>
            <person name="Norest M."/>
            <person name="Lesage-Meessen L."/>
            <person name="Balint B."/>
            <person name="Merenyi Z."/>
            <person name="de Eugenio L."/>
            <person name="Morin E."/>
            <person name="Martinez A.T."/>
            <person name="Baldrian P."/>
            <person name="Stursova M."/>
            <person name="Martinez M.J."/>
            <person name="Novotny C."/>
            <person name="Magnuson J.K."/>
            <person name="Spatafora J.W."/>
            <person name="Maurice S."/>
            <person name="Pangilinan J."/>
            <person name="Andreopoulos W."/>
            <person name="LaButti K."/>
            <person name="Hundley H."/>
            <person name="Na H."/>
            <person name="Kuo A."/>
            <person name="Barry K."/>
            <person name="Lipzen A."/>
            <person name="Henrissat B."/>
            <person name="Riley R."/>
            <person name="Ahrendt S."/>
            <person name="Nagy L.G."/>
            <person name="Grigoriev I.V."/>
            <person name="Martin F."/>
            <person name="Rosso M.N."/>
        </authorList>
    </citation>
    <scope>NUCLEOTIDE SEQUENCE</scope>
    <source>
        <strain evidence="1">CBS 384.51</strain>
    </source>
</reference>
<evidence type="ECO:0000313" key="1">
    <source>
        <dbReference type="EMBL" id="KAI0089433.1"/>
    </source>
</evidence>
<proteinExistence type="predicted"/>
<organism evidence="1 2">
    <name type="scientific">Irpex rosettiformis</name>
    <dbReference type="NCBI Taxonomy" id="378272"/>
    <lineage>
        <taxon>Eukaryota</taxon>
        <taxon>Fungi</taxon>
        <taxon>Dikarya</taxon>
        <taxon>Basidiomycota</taxon>
        <taxon>Agaricomycotina</taxon>
        <taxon>Agaricomycetes</taxon>
        <taxon>Polyporales</taxon>
        <taxon>Irpicaceae</taxon>
        <taxon>Irpex</taxon>
    </lineage>
</organism>
<comment type="caution">
    <text evidence="1">The sequence shown here is derived from an EMBL/GenBank/DDBJ whole genome shotgun (WGS) entry which is preliminary data.</text>
</comment>
<accession>A0ACB8U544</accession>
<protein>
    <submittedName>
        <fullName evidence="1">Uncharacterized protein</fullName>
    </submittedName>
</protein>
<sequence>MAGSWIGPFGPTEFMEKLMPIADEELKKMRQDVKFELPVRKGKNAKLEKHLYQLFETTIRDYELSPNFKFFIAADGKPKAGDVKYRPDGGIRETLNASNASDTSGPQSSHSYNLRMRGKQQNLVIEDPDPADNKENEERRAFDWRLDSLVVEFKKASHMDPFWSKEDIEETANAREGATKNNPVAFEKTYPEALRVRGQLANYASLVFSQQHRSHIFQLLVCGRHVRYIFWDHSGAIVSDLFDYVANPLLLAQFFWRYNYMSKADQGWDLSVENTTKHEKKKFKQVVTKFLRDMNDPTHAQRRLPQAEDTLDDKYPVMKVTVEDDVLKKPVQILIQAPFFRTHSALGRATRGYIAYHLELRILVFFKDTWRVDHKRLIAERSIFRQLSDAGVLFIPEVLCGGDVTANGERGTTRCLEWVKLLLLDVGYAYPRLFHHHRLLQPLAYPVQSAPNSKEYTRAFRDCFKAMKSAKKRCGLVHRDISLGNVMIKVVKGKVTGILADWDHAGKVDPSEGPAPQNFRTGTWQFMSVGLLQDPDKPHETLDDFEATFWALVYGGIHYYDNENKGLRLEIFDERVKHQVRNVTVGGEGKRNLLSNISNLICFTCAPFNALIIEIAALLDEYYFLWFRVHRNLASTSEANPSNLEGQGEEELNDSEQDSSDEDVSESSDESESDYEPNKGGGTDIEATRRRLRRLRKKLNKASTWLKLFNHALSQKGWELNDSLEKDKYPKETTRIALQNLQETLHKSFITGSEIRTREEGSNPAGTPFVVPTEKDLRWRWDEKPADESDDDDDDESCICEEDANAVKNSMDTMFPPIASMSSSVPPPPSAIPPTSPPTSRRFPSSYTFFSGRSVGSSRLKRSIDEVATKVGPAGELIEPRASKKARSRSRARAKVEPTDRKTRSSSKILTQPPPTAVAATAAAETVEARETRPRRTRGPTRMARSGDVGPTQPRREGLRPRTAKSTTR</sequence>
<name>A0ACB8U544_9APHY</name>
<dbReference type="Proteomes" id="UP001055072">
    <property type="component" value="Unassembled WGS sequence"/>
</dbReference>